<keyword evidence="2" id="KW-1185">Reference proteome</keyword>
<evidence type="ECO:0000313" key="2">
    <source>
        <dbReference type="Proteomes" id="UP000391834"/>
    </source>
</evidence>
<evidence type="ECO:0000313" key="1">
    <source>
        <dbReference type="EMBL" id="GET34051.1"/>
    </source>
</evidence>
<accession>A0A5M4B291</accession>
<organism evidence="1 2">
    <name type="scientific">Prolixibacter bellariivorans</name>
    <dbReference type="NCBI Taxonomy" id="314319"/>
    <lineage>
        <taxon>Bacteria</taxon>
        <taxon>Pseudomonadati</taxon>
        <taxon>Bacteroidota</taxon>
        <taxon>Bacteroidia</taxon>
        <taxon>Marinilabiliales</taxon>
        <taxon>Prolixibacteraceae</taxon>
        <taxon>Prolixibacter</taxon>
    </lineage>
</organism>
<dbReference type="OrthoDB" id="458978at2"/>
<comment type="caution">
    <text evidence="1">The sequence shown here is derived from an EMBL/GenBank/DDBJ whole genome shotgun (WGS) entry which is preliminary data.</text>
</comment>
<dbReference type="EMBL" id="BLAX01000001">
    <property type="protein sequence ID" value="GET34051.1"/>
    <property type="molecule type" value="Genomic_DNA"/>
</dbReference>
<protein>
    <submittedName>
        <fullName evidence="1">Uncharacterized protein</fullName>
    </submittedName>
</protein>
<proteinExistence type="predicted"/>
<reference evidence="1 2" key="1">
    <citation type="submission" date="2019-10" db="EMBL/GenBank/DDBJ databases">
        <title>Prolixibacter strains distinguished by the presence of nitrate reductase genes were adept at nitrate-dependent anaerobic corrosion of metallic iron and carbon steel.</title>
        <authorList>
            <person name="Iino T."/>
            <person name="Shono N."/>
            <person name="Ito K."/>
            <person name="Nakamura R."/>
            <person name="Sueoka K."/>
            <person name="Harayama S."/>
            <person name="Ohkuma M."/>
        </authorList>
    </citation>
    <scope>NUCLEOTIDE SEQUENCE [LARGE SCALE GENOMIC DNA]</scope>
    <source>
        <strain evidence="1 2">JCM 13498</strain>
    </source>
</reference>
<dbReference type="Proteomes" id="UP000391834">
    <property type="component" value="Unassembled WGS sequence"/>
</dbReference>
<dbReference type="RefSeq" id="WP_025863920.1">
    <property type="nucleotide sequence ID" value="NZ_BLAX01000001.1"/>
</dbReference>
<sequence>MENEFYKPIIIDNLRVSGIADGTIPPGQSGNIIVRKFTSSLSPNFSRHFNNIISLFLNQNAGNSLNNLLVIIKPDFKAYVYTKFPLSINIKASRDLKKGELVMFGDFADLDNVSFHDATIDLNPEKGDQIVWLFRDNWHFGLHFDFSRLLDRAAMLSELGYHYKKMLYLEMYSFLSTEKHFKSLINDGWFPFIRLLNGQFNNLIAYYEEDMKFNSYTEKVVDSFTDDHLRKIVARWWRNPVLNNKKEIIQSGIDAYISRTKSGFINCIKNLVTELEGIIRMACYHETGNKSPSTKQIKEYIVESGKQNFKTLATLGFTNEFMFYLNDSIFKGFDLEKDIPSSRHSVAHGVATTDSYTQMRALQIILTIDQAFYFLGNKNIA</sequence>
<gene>
    <name evidence="1" type="ORF">PbJCM13498_29140</name>
</gene>
<dbReference type="AlphaFoldDB" id="A0A5M4B291"/>
<name>A0A5M4B291_9BACT</name>